<protein>
    <recommendedName>
        <fullName evidence="3">DUF4156 domain-containing protein</fullName>
    </recommendedName>
</protein>
<evidence type="ECO:0000313" key="2">
    <source>
        <dbReference type="Proteomes" id="UP000268684"/>
    </source>
</evidence>
<dbReference type="GeneID" id="71056515"/>
<dbReference type="PROSITE" id="PS51257">
    <property type="entry name" value="PROKAR_LIPOPROTEIN"/>
    <property type="match status" value="1"/>
</dbReference>
<dbReference type="Proteomes" id="UP000268684">
    <property type="component" value="Chromosome II"/>
</dbReference>
<organism evidence="1 2">
    <name type="scientific">Burkholderia stabilis</name>
    <dbReference type="NCBI Taxonomy" id="95485"/>
    <lineage>
        <taxon>Bacteria</taxon>
        <taxon>Pseudomonadati</taxon>
        <taxon>Pseudomonadota</taxon>
        <taxon>Betaproteobacteria</taxon>
        <taxon>Burkholderiales</taxon>
        <taxon>Burkholderiaceae</taxon>
        <taxon>Burkholderia</taxon>
        <taxon>Burkholderia cepacia complex</taxon>
    </lineage>
</organism>
<keyword evidence="2" id="KW-1185">Reference proteome</keyword>
<reference evidence="1 2" key="1">
    <citation type="submission" date="2017-11" db="EMBL/GenBank/DDBJ databases">
        <authorList>
            <person name="Seth-Smith MB H."/>
        </authorList>
    </citation>
    <scope>NUCLEOTIDE SEQUENCE [LARGE SCALE GENOMIC DNA]</scope>
    <source>
        <strain evidence="1">E</strain>
    </source>
</reference>
<dbReference type="EMBL" id="LR025743">
    <property type="protein sequence ID" value="VBB13890.1"/>
    <property type="molecule type" value="Genomic_DNA"/>
</dbReference>
<sequence>MRPAWLLFLPVALAACAPLALSSAGRDVRVVMTDPGGTCRHLGDVTGSQGNFLIGGFIPDSSLETGARNDLKNRAAALGGNVVVLLTQRGTQSGSFDGNDGGYLRQTGVTLTGSVYRCPGTGA</sequence>
<dbReference type="RefSeq" id="WP_069748202.1">
    <property type="nucleotide sequence ID" value="NZ_CADFDX010000004.1"/>
</dbReference>
<dbReference type="Pfam" id="PF13698">
    <property type="entry name" value="DUF4156"/>
    <property type="match status" value="1"/>
</dbReference>
<evidence type="ECO:0000313" key="1">
    <source>
        <dbReference type="EMBL" id="VBB13890.1"/>
    </source>
</evidence>
<accession>A0AAJ5T5R2</accession>
<dbReference type="InterPro" id="IPR025294">
    <property type="entry name" value="DUF4156"/>
</dbReference>
<name>A0AAJ5T5R2_9BURK</name>
<evidence type="ECO:0008006" key="3">
    <source>
        <dbReference type="Google" id="ProtNLM"/>
    </source>
</evidence>
<dbReference type="KEGG" id="bstl:BBJ41_20715"/>
<proteinExistence type="predicted"/>
<gene>
    <name evidence="1" type="ORF">BSTAB16_4076</name>
</gene>
<dbReference type="AlphaFoldDB" id="A0AAJ5T5R2"/>